<dbReference type="Proteomes" id="UP001589865">
    <property type="component" value="Unassembled WGS sequence"/>
</dbReference>
<dbReference type="EMBL" id="JBHLUN010000008">
    <property type="protein sequence ID" value="MFC0408937.1"/>
    <property type="molecule type" value="Genomic_DNA"/>
</dbReference>
<organism evidence="1 2">
    <name type="scientific">Roseomonas elaeocarpi</name>
    <dbReference type="NCBI Taxonomy" id="907779"/>
    <lineage>
        <taxon>Bacteria</taxon>
        <taxon>Pseudomonadati</taxon>
        <taxon>Pseudomonadota</taxon>
        <taxon>Alphaproteobacteria</taxon>
        <taxon>Acetobacterales</taxon>
        <taxon>Roseomonadaceae</taxon>
        <taxon>Roseomonas</taxon>
    </lineage>
</organism>
<proteinExistence type="predicted"/>
<dbReference type="RefSeq" id="WP_377044691.1">
    <property type="nucleotide sequence ID" value="NZ_JBHLUN010000008.1"/>
</dbReference>
<protein>
    <submittedName>
        <fullName evidence="1">Tetratricopeptide repeat protein</fullName>
    </submittedName>
</protein>
<gene>
    <name evidence="1" type="ORF">ACFFGY_11785</name>
</gene>
<dbReference type="Gene3D" id="1.25.40.10">
    <property type="entry name" value="Tetratricopeptide repeat domain"/>
    <property type="match status" value="2"/>
</dbReference>
<evidence type="ECO:0000313" key="2">
    <source>
        <dbReference type="Proteomes" id="UP001589865"/>
    </source>
</evidence>
<keyword evidence="2" id="KW-1185">Reference proteome</keyword>
<evidence type="ECO:0000313" key="1">
    <source>
        <dbReference type="EMBL" id="MFC0408937.1"/>
    </source>
</evidence>
<sequence length="808" mass="89952">MTELASPSALQALLKEIDRSASSQDWARAELVVQDALARFPEEFGILDRRAALLARQQGRETEALEAASKMRELYPHDQRGWVLALDVLSRCGRWSECHELAEAALAKFPGSPHAALRLAQSVDAVARRDEVRRLEAWTYAAEIPGGFEAAVLGRSAAQIDFERVDDARATFEEALRRFPGSDLTYSSYLKFLMDEYELDEAIELTRRAMGEAEHLPRTLPATLNLLLTLHRYDGVSDLFGSKAFQNHPDAQALRSRFEASRTAWQAASSRWEESAGRSAEFNVTVDQVRGLTRSNDHLTATEAALRLIREHRGNPMAWQVCFDTFRRAGGHYAALSGYFCLTATRLFPDDVDSHFKLACMLIHPVKTRRAETLLHWVVGRTPNASAAGAVAILLCLLESTGRASEARELLQRVVGGDPSSYPADFIQFCQLRQRSQALLAGAEADKLALPEGLIETFPSVALMTDKLVTLGKRRNFTSGRSVPRVALCLSGQLRGYRSAWPSIKRMIVEPLGADVFVSTWDTLGTSLGAPGLVDRFLPVEFQAALPPMLRRGEVFPDVFPSLFRLLTTDKAVTSEELSSSLGLAVCETEDPAGFNEVLPRLAVPRGGWNACRMVYKIWRADALMRHYAEAQGFEYDIVIRLRPDMQLFNFDLGVVDACLLDNRTIATRPAKASGLDDQMAVGSWDAMHIYAQVWPHIESSGTNEYLPWFRGAASESLIRNHLMAYGLSLHSSAGFSWKLCQRQLEWQDFMDAALDDARTAGPNRTSILQGLQFYASSLQAKREAVCQDDLRRYTGMINQQLDAEGVR</sequence>
<reference evidence="1 2" key="1">
    <citation type="submission" date="2024-09" db="EMBL/GenBank/DDBJ databases">
        <authorList>
            <person name="Sun Q."/>
            <person name="Mori K."/>
        </authorList>
    </citation>
    <scope>NUCLEOTIDE SEQUENCE [LARGE SCALE GENOMIC DNA]</scope>
    <source>
        <strain evidence="1 2">TBRC 5777</strain>
    </source>
</reference>
<dbReference type="InterPro" id="IPR011990">
    <property type="entry name" value="TPR-like_helical_dom_sf"/>
</dbReference>
<dbReference type="SUPFAM" id="SSF48452">
    <property type="entry name" value="TPR-like"/>
    <property type="match status" value="1"/>
</dbReference>
<dbReference type="Pfam" id="PF13432">
    <property type="entry name" value="TPR_16"/>
    <property type="match status" value="1"/>
</dbReference>
<dbReference type="Pfam" id="PF13428">
    <property type="entry name" value="TPR_14"/>
    <property type="match status" value="1"/>
</dbReference>
<name>A0ABV6JT85_9PROT</name>
<accession>A0ABV6JT85</accession>
<comment type="caution">
    <text evidence="1">The sequence shown here is derived from an EMBL/GenBank/DDBJ whole genome shotgun (WGS) entry which is preliminary data.</text>
</comment>